<evidence type="ECO:0000313" key="1">
    <source>
        <dbReference type="EMBL" id="KAI9556592.1"/>
    </source>
</evidence>
<dbReference type="AlphaFoldDB" id="A0AAD5PRE7"/>
<gene>
    <name evidence="1" type="ORF">GHT06_016382</name>
</gene>
<accession>A0AAD5PRE7</accession>
<comment type="caution">
    <text evidence="1">The sequence shown here is derived from an EMBL/GenBank/DDBJ whole genome shotgun (WGS) entry which is preliminary data.</text>
</comment>
<evidence type="ECO:0000313" key="2">
    <source>
        <dbReference type="Proteomes" id="UP000820818"/>
    </source>
</evidence>
<dbReference type="Proteomes" id="UP000820818">
    <property type="component" value="Linkage Group LG6"/>
</dbReference>
<proteinExistence type="predicted"/>
<organism evidence="1 2">
    <name type="scientific">Daphnia sinensis</name>
    <dbReference type="NCBI Taxonomy" id="1820382"/>
    <lineage>
        <taxon>Eukaryota</taxon>
        <taxon>Metazoa</taxon>
        <taxon>Ecdysozoa</taxon>
        <taxon>Arthropoda</taxon>
        <taxon>Crustacea</taxon>
        <taxon>Branchiopoda</taxon>
        <taxon>Diplostraca</taxon>
        <taxon>Cladocera</taxon>
        <taxon>Anomopoda</taxon>
        <taxon>Daphniidae</taxon>
        <taxon>Daphnia</taxon>
        <taxon>Daphnia similis group</taxon>
    </lineage>
</organism>
<name>A0AAD5PRE7_9CRUS</name>
<keyword evidence="2" id="KW-1185">Reference proteome</keyword>
<reference evidence="1 2" key="1">
    <citation type="submission" date="2022-05" db="EMBL/GenBank/DDBJ databases">
        <title>A multi-omics perspective on studying reproductive biology in Daphnia sinensis.</title>
        <authorList>
            <person name="Jia J."/>
        </authorList>
    </citation>
    <scope>NUCLEOTIDE SEQUENCE [LARGE SCALE GENOMIC DNA]</scope>
    <source>
        <strain evidence="1 2">WSL</strain>
    </source>
</reference>
<dbReference type="EMBL" id="WJBH02000006">
    <property type="protein sequence ID" value="KAI9556592.1"/>
    <property type="molecule type" value="Genomic_DNA"/>
</dbReference>
<protein>
    <submittedName>
        <fullName evidence="1">Uncharacterized protein</fullName>
    </submittedName>
</protein>
<sequence length="89" mass="9934">MYCTFCEHVYQVMPAPPVPSIPEGNLSDNLENTPTADPRIATYHVLVFSFFGLGVKTLQKLVLLCFAHQHTSKLNNVMGCIDGRPFTYS</sequence>